<evidence type="ECO:0000256" key="2">
    <source>
        <dbReference type="ARBA" id="ARBA00006739"/>
    </source>
</evidence>
<dbReference type="Pfam" id="PF00535">
    <property type="entry name" value="Glycos_transf_2"/>
    <property type="match status" value="2"/>
</dbReference>
<evidence type="ECO:0000256" key="1">
    <source>
        <dbReference type="ARBA" id="ARBA00004776"/>
    </source>
</evidence>
<organism evidence="6 7">
    <name type="scientific">Rhodococcus opacus RKJ300 = JCM 13270</name>
    <dbReference type="NCBI Taxonomy" id="1165867"/>
    <lineage>
        <taxon>Bacteria</taxon>
        <taxon>Bacillati</taxon>
        <taxon>Actinomycetota</taxon>
        <taxon>Actinomycetes</taxon>
        <taxon>Mycobacteriales</taxon>
        <taxon>Nocardiaceae</taxon>
        <taxon>Rhodococcus</taxon>
    </lineage>
</organism>
<accession>I0WAY4</accession>
<dbReference type="AlphaFoldDB" id="I0WAY4"/>
<name>I0WAY4_RHOOP</name>
<proteinExistence type="inferred from homology"/>
<evidence type="ECO:0000313" key="6">
    <source>
        <dbReference type="EMBL" id="EID73550.1"/>
    </source>
</evidence>
<dbReference type="GO" id="GO:0016757">
    <property type="term" value="F:glycosyltransferase activity"/>
    <property type="evidence" value="ECO:0007669"/>
    <property type="project" value="UniProtKB-KW"/>
</dbReference>
<dbReference type="PANTHER" id="PTHR43179:SF12">
    <property type="entry name" value="GALACTOFURANOSYLTRANSFERASE GLFT2"/>
    <property type="match status" value="1"/>
</dbReference>
<feature type="domain" description="Glycosyltransferase 2-like" evidence="5">
    <location>
        <begin position="308"/>
        <end position="453"/>
    </location>
</feature>
<dbReference type="InterPro" id="IPR001173">
    <property type="entry name" value="Glyco_trans_2-like"/>
</dbReference>
<dbReference type="RefSeq" id="WP_007300780.1">
    <property type="nucleotide sequence ID" value="NZ_AJJH01000170.1"/>
</dbReference>
<reference evidence="6 7" key="1">
    <citation type="journal article" date="2012" name="J. Bacteriol.">
        <title>Draft genome sequence of the nitrophenol-degrading actinomycete Rhodococcus imtechensis RKJ300.</title>
        <authorList>
            <person name="Vikram S."/>
            <person name="Kumar S."/>
            <person name="Subramanian S."/>
            <person name="Raghava G.P."/>
        </authorList>
    </citation>
    <scope>NUCLEOTIDE SEQUENCE [LARGE SCALE GENOMIC DNA]</scope>
    <source>
        <strain evidence="6 7">RKJ300</strain>
    </source>
</reference>
<comment type="caution">
    <text evidence="6">The sequence shown here is derived from an EMBL/GenBank/DDBJ whole genome shotgun (WGS) entry which is preliminary data.</text>
</comment>
<keyword evidence="4 6" id="KW-0808">Transferase</keyword>
<dbReference type="InterPro" id="IPR029044">
    <property type="entry name" value="Nucleotide-diphossugar_trans"/>
</dbReference>
<protein>
    <submittedName>
        <fullName evidence="6">Family 2 glycosyl transferase</fullName>
    </submittedName>
</protein>
<feature type="domain" description="Glycosyltransferase 2-like" evidence="5">
    <location>
        <begin position="31"/>
        <end position="135"/>
    </location>
</feature>
<comment type="similarity">
    <text evidence="2">Belongs to the glycosyltransferase 2 family.</text>
</comment>
<sequence length="592" mass="65009">MISPGIDAAVFACYNPPSDVVDRIIAVSRAVRMVFVVDDASRTHADELYERLANCDNVTVVTKASNSGIAHSLNLGFVRAMDAGAECILTLDQDTTVDEGVIALLNGSIDKLDAMAPGKWGAVGPGTVNGMRYHRSVAADLCETYEIIQSAAVFSAGALRDVGLADESLVIDCVDTDLCLRLRAGGFGVYVDERIRIAHPIGSGNSIRILGRRVSSTDHSASRRYYITRNRLLMFRRYGRTEIRWLLISLRRLIVSTILSLTIEQHRLDNLRATGRGVLDFVRGRLGPRLAVRSSDLGSHESHDGVAVVLVTHNGMTFLREQVDSMLEQVMRPEVIFVVDDHSSDGSREFVVGYVAERGGPRVEIVEDADRTPSSDLFTRIAANFAAGIEAASNYRFIALSDQDDVWEPDRLTRQRDRLLSTGALLTVGNGRLIDEDGTPTGLTLRDSFPVLGTWTSASDRLRLRSILRAPMATGAAMMLDRNLVPQGLPIPAGWLHDRWLSLAAAALGALDVDVRPVINYRVYPAQVVGMRTRTNKPGGQHLSESAAKPYRAARKLFDLSVCLRGRAVDPELRRELTLHRLLRTYLSGNVE</sequence>
<dbReference type="EMBL" id="AJJH01000170">
    <property type="protein sequence ID" value="EID73550.1"/>
    <property type="molecule type" value="Genomic_DNA"/>
</dbReference>
<dbReference type="PANTHER" id="PTHR43179">
    <property type="entry name" value="RHAMNOSYLTRANSFERASE WBBL"/>
    <property type="match status" value="1"/>
</dbReference>
<evidence type="ECO:0000259" key="5">
    <source>
        <dbReference type="Pfam" id="PF00535"/>
    </source>
</evidence>
<dbReference type="Gene3D" id="3.90.550.10">
    <property type="entry name" value="Spore Coat Polysaccharide Biosynthesis Protein SpsA, Chain A"/>
    <property type="match status" value="2"/>
</dbReference>
<dbReference type="SUPFAM" id="SSF53448">
    <property type="entry name" value="Nucleotide-diphospho-sugar transferases"/>
    <property type="match status" value="2"/>
</dbReference>
<keyword evidence="3" id="KW-0328">Glycosyltransferase</keyword>
<evidence type="ECO:0000256" key="4">
    <source>
        <dbReference type="ARBA" id="ARBA00022679"/>
    </source>
</evidence>
<comment type="pathway">
    <text evidence="1">Cell wall biogenesis; cell wall polysaccharide biosynthesis.</text>
</comment>
<evidence type="ECO:0000256" key="3">
    <source>
        <dbReference type="ARBA" id="ARBA00022676"/>
    </source>
</evidence>
<evidence type="ECO:0000313" key="7">
    <source>
        <dbReference type="Proteomes" id="UP000006447"/>
    </source>
</evidence>
<dbReference type="Proteomes" id="UP000006447">
    <property type="component" value="Unassembled WGS sequence"/>
</dbReference>
<dbReference type="PATRIC" id="fig|1165867.3.peg.6778"/>
<gene>
    <name evidence="6" type="ORF">W59_33088</name>
</gene>